<dbReference type="Proteomes" id="UP001314170">
    <property type="component" value="Unassembled WGS sequence"/>
</dbReference>
<evidence type="ECO:0000313" key="2">
    <source>
        <dbReference type="Proteomes" id="UP001314170"/>
    </source>
</evidence>
<gene>
    <name evidence="1" type="ORF">DCAF_LOCUS25907</name>
</gene>
<dbReference type="AlphaFoldDB" id="A0AAV1SRL2"/>
<feature type="non-terminal residue" evidence="1">
    <location>
        <position position="1"/>
    </location>
</feature>
<protein>
    <submittedName>
        <fullName evidence="1">Uncharacterized protein</fullName>
    </submittedName>
</protein>
<feature type="non-terminal residue" evidence="1">
    <location>
        <position position="61"/>
    </location>
</feature>
<organism evidence="1 2">
    <name type="scientific">Dovyalis caffra</name>
    <dbReference type="NCBI Taxonomy" id="77055"/>
    <lineage>
        <taxon>Eukaryota</taxon>
        <taxon>Viridiplantae</taxon>
        <taxon>Streptophyta</taxon>
        <taxon>Embryophyta</taxon>
        <taxon>Tracheophyta</taxon>
        <taxon>Spermatophyta</taxon>
        <taxon>Magnoliopsida</taxon>
        <taxon>eudicotyledons</taxon>
        <taxon>Gunneridae</taxon>
        <taxon>Pentapetalae</taxon>
        <taxon>rosids</taxon>
        <taxon>fabids</taxon>
        <taxon>Malpighiales</taxon>
        <taxon>Salicaceae</taxon>
        <taxon>Flacourtieae</taxon>
        <taxon>Dovyalis</taxon>
    </lineage>
</organism>
<accession>A0AAV1SRL2</accession>
<name>A0AAV1SRL2_9ROSI</name>
<reference evidence="1 2" key="1">
    <citation type="submission" date="2024-01" db="EMBL/GenBank/DDBJ databases">
        <authorList>
            <person name="Waweru B."/>
        </authorList>
    </citation>
    <scope>NUCLEOTIDE SEQUENCE [LARGE SCALE GENOMIC DNA]</scope>
</reference>
<keyword evidence="2" id="KW-1185">Reference proteome</keyword>
<proteinExistence type="predicted"/>
<sequence>EMTFCKALVEHSSTETTFCIGLVEHSICYKNWHRCRRNGTLHGTSGAFEMISKLMSLMGDY</sequence>
<evidence type="ECO:0000313" key="1">
    <source>
        <dbReference type="EMBL" id="CAK7355647.1"/>
    </source>
</evidence>
<dbReference type="EMBL" id="CAWUPB010001195">
    <property type="protein sequence ID" value="CAK7355647.1"/>
    <property type="molecule type" value="Genomic_DNA"/>
</dbReference>
<comment type="caution">
    <text evidence="1">The sequence shown here is derived from an EMBL/GenBank/DDBJ whole genome shotgun (WGS) entry which is preliminary data.</text>
</comment>